<organism evidence="2 3">
    <name type="scientific">Rhizobium leguminosarum</name>
    <dbReference type="NCBI Taxonomy" id="384"/>
    <lineage>
        <taxon>Bacteria</taxon>
        <taxon>Pseudomonadati</taxon>
        <taxon>Pseudomonadota</taxon>
        <taxon>Alphaproteobacteria</taxon>
        <taxon>Hyphomicrobiales</taxon>
        <taxon>Rhizobiaceae</taxon>
        <taxon>Rhizobium/Agrobacterium group</taxon>
        <taxon>Rhizobium</taxon>
    </lineage>
</organism>
<dbReference type="EMBL" id="SIPC01000001">
    <property type="protein sequence ID" value="TAX72302.1"/>
    <property type="molecule type" value="Genomic_DNA"/>
</dbReference>
<dbReference type="Proteomes" id="UP000293652">
    <property type="component" value="Unassembled WGS sequence"/>
</dbReference>
<comment type="caution">
    <text evidence="2">The sequence shown here is derived from an EMBL/GenBank/DDBJ whole genome shotgun (WGS) entry which is preliminary data.</text>
</comment>
<evidence type="ECO:0000256" key="1">
    <source>
        <dbReference type="SAM" id="MobiDB-lite"/>
    </source>
</evidence>
<gene>
    <name evidence="2" type="ORF">ELI03_11380</name>
</gene>
<reference evidence="2 3" key="1">
    <citation type="submission" date="2019-02" db="EMBL/GenBank/DDBJ databases">
        <title>The genomic architecture of introgression among sibling species of bacteria.</title>
        <authorList>
            <person name="Cavassim M.I.A."/>
            <person name="Moeskjaer S."/>
            <person name="Moslemi C."/>
            <person name="Fields B."/>
            <person name="Bachmann A."/>
            <person name="Vilhjalmsson B."/>
            <person name="Schierup M.H."/>
            <person name="Young J.P.W."/>
            <person name="Andersen S.U."/>
        </authorList>
    </citation>
    <scope>NUCLEOTIDE SEQUENCE [LARGE SCALE GENOMIC DNA]</scope>
    <source>
        <strain evidence="2 3">SM145A</strain>
    </source>
</reference>
<evidence type="ECO:0000313" key="2">
    <source>
        <dbReference type="EMBL" id="TAX72302.1"/>
    </source>
</evidence>
<sequence>MRSAPQRRPGARTRLPTCRAHEGRPRRKADGRQRLRLQRRASEKTRKGRCSTLDCCIILPSNRIRFKELCSGLK</sequence>
<accession>A0A4Q8XZ60</accession>
<feature type="region of interest" description="Disordered" evidence="1">
    <location>
        <begin position="1"/>
        <end position="47"/>
    </location>
</feature>
<feature type="compositionally biased region" description="Basic and acidic residues" evidence="1">
    <location>
        <begin position="19"/>
        <end position="33"/>
    </location>
</feature>
<evidence type="ECO:0000313" key="3">
    <source>
        <dbReference type="Proteomes" id="UP000293652"/>
    </source>
</evidence>
<dbReference type="AlphaFoldDB" id="A0A4Q8XZ60"/>
<proteinExistence type="predicted"/>
<name>A0A4Q8XZ60_RHILE</name>
<protein>
    <submittedName>
        <fullName evidence="2">Uncharacterized protein</fullName>
    </submittedName>
</protein>